<dbReference type="InterPro" id="IPR051916">
    <property type="entry name" value="GPI-anchor_lipid_remodeler"/>
</dbReference>
<dbReference type="AlphaFoldDB" id="A0A3P4B388"/>
<reference evidence="2 3" key="1">
    <citation type="submission" date="2018-10" db="EMBL/GenBank/DDBJ databases">
        <authorList>
            <person name="Criscuolo A."/>
        </authorList>
    </citation>
    <scope>NUCLEOTIDE SEQUENCE [LARGE SCALE GENOMIC DNA]</scope>
    <source>
        <strain evidence="2">DnA1</strain>
    </source>
</reference>
<dbReference type="GO" id="GO:0003824">
    <property type="term" value="F:catalytic activity"/>
    <property type="evidence" value="ECO:0007669"/>
    <property type="project" value="InterPro"/>
</dbReference>
<dbReference type="InterPro" id="IPR005135">
    <property type="entry name" value="Endo/exonuclease/phosphatase"/>
</dbReference>
<dbReference type="EMBL" id="UWPJ01000017">
    <property type="protein sequence ID" value="VCU69996.1"/>
    <property type="molecule type" value="Genomic_DNA"/>
</dbReference>
<evidence type="ECO:0000313" key="3">
    <source>
        <dbReference type="Proteomes" id="UP000277294"/>
    </source>
</evidence>
<accession>A0A3P4B388</accession>
<dbReference type="PANTHER" id="PTHR14859:SF1">
    <property type="entry name" value="PGAP2-INTERACTING PROTEIN"/>
    <property type="match status" value="1"/>
</dbReference>
<dbReference type="Pfam" id="PF03372">
    <property type="entry name" value="Exo_endo_phos"/>
    <property type="match status" value="1"/>
</dbReference>
<dbReference type="InterPro" id="IPR036691">
    <property type="entry name" value="Endo/exonu/phosph_ase_sf"/>
</dbReference>
<dbReference type="Proteomes" id="UP000277294">
    <property type="component" value="Unassembled WGS sequence"/>
</dbReference>
<dbReference type="RefSeq" id="WP_124079519.1">
    <property type="nucleotide sequence ID" value="NZ_UWPJ01000017.1"/>
</dbReference>
<proteinExistence type="predicted"/>
<protein>
    <recommendedName>
        <fullName evidence="1">Endonuclease/exonuclease/phosphatase domain-containing protein</fullName>
    </recommendedName>
</protein>
<dbReference type="Gene3D" id="3.60.10.10">
    <property type="entry name" value="Endonuclease/exonuclease/phosphatase"/>
    <property type="match status" value="1"/>
</dbReference>
<keyword evidence="3" id="KW-1185">Reference proteome</keyword>
<gene>
    <name evidence="2" type="ORF">PIGHUM_02063</name>
</gene>
<dbReference type="GO" id="GO:0016020">
    <property type="term" value="C:membrane"/>
    <property type="evidence" value="ECO:0007669"/>
    <property type="project" value="GOC"/>
</dbReference>
<sequence>MSIVRIVSYNIHKGMSAMGARESLHELRLGLHGLRVDLAFLQEVQGRNDRAGTLHEQHQMLAAALKLEAAYGRNAVHRHTDHGNALLSRFPIVEHQNQDISDHRLEQRGLLHAQVAVGDHAVHCFVVHLGLFAGSRSRQLDALVSRIEELVPAQDPILIAGDFNDWTNVLSGVLGDRLGLHEVFASAPRGNNVELPRLRDSVRMLGRVLRGGEMCPWRPGIGPIAPPKLGQGNELMAPRPPRTFPAVFPWLRLDRIYQRGFSVRQASVLYGRPWTRLSDHAPLLAELELP</sequence>
<dbReference type="GO" id="GO:0006506">
    <property type="term" value="P:GPI anchor biosynthetic process"/>
    <property type="evidence" value="ECO:0007669"/>
    <property type="project" value="TreeGrafter"/>
</dbReference>
<evidence type="ECO:0000259" key="1">
    <source>
        <dbReference type="Pfam" id="PF03372"/>
    </source>
</evidence>
<name>A0A3P4B388_9BURK</name>
<feature type="domain" description="Endonuclease/exonuclease/phosphatase" evidence="1">
    <location>
        <begin position="8"/>
        <end position="280"/>
    </location>
</feature>
<evidence type="ECO:0000313" key="2">
    <source>
        <dbReference type="EMBL" id="VCU69996.1"/>
    </source>
</evidence>
<dbReference type="SUPFAM" id="SSF56219">
    <property type="entry name" value="DNase I-like"/>
    <property type="match status" value="1"/>
</dbReference>
<dbReference type="PANTHER" id="PTHR14859">
    <property type="entry name" value="CALCOFLUOR WHITE HYPERSENSITIVE PROTEIN PRECURSOR"/>
    <property type="match status" value="1"/>
</dbReference>
<organism evidence="2 3">
    <name type="scientific">Pigmentiphaga humi</name>
    <dbReference type="NCBI Taxonomy" id="2478468"/>
    <lineage>
        <taxon>Bacteria</taxon>
        <taxon>Pseudomonadati</taxon>
        <taxon>Pseudomonadota</taxon>
        <taxon>Betaproteobacteria</taxon>
        <taxon>Burkholderiales</taxon>
        <taxon>Alcaligenaceae</taxon>
        <taxon>Pigmentiphaga</taxon>
    </lineage>
</organism>
<dbReference type="OrthoDB" id="9793162at2"/>